<keyword evidence="4" id="KW-0285">Flavoprotein</keyword>
<protein>
    <recommendedName>
        <fullName evidence="3">NADH:ubiquinone reductase (non-electrogenic)</fullName>
        <ecNumber evidence="3">1.6.5.9</ecNumber>
    </recommendedName>
</protein>
<keyword evidence="5" id="KW-0274">FAD</keyword>
<dbReference type="PANTHER" id="PTHR43706">
    <property type="entry name" value="NADH DEHYDROGENASE"/>
    <property type="match status" value="1"/>
</dbReference>
<dbReference type="EC" id="1.6.5.9" evidence="3"/>
<dbReference type="AlphaFoldDB" id="A0A9P8PPG7"/>
<evidence type="ECO:0000259" key="13">
    <source>
        <dbReference type="Pfam" id="PF22366"/>
    </source>
</evidence>
<dbReference type="OrthoDB" id="3244603at2759"/>
<comment type="similarity">
    <text evidence="2">Belongs to the NADH dehydrogenase family.</text>
</comment>
<keyword evidence="6" id="KW-0809">Transit peptide</keyword>
<keyword evidence="15" id="KW-1185">Reference proteome</keyword>
<keyword evidence="7" id="KW-0560">Oxidoreductase</keyword>
<comment type="catalytic activity">
    <reaction evidence="11">
        <text>a ubiquinone + NADH + H(+) = a ubiquinol + NAD(+)</text>
        <dbReference type="Rhea" id="RHEA:23152"/>
        <dbReference type="Rhea" id="RHEA-COMP:9565"/>
        <dbReference type="Rhea" id="RHEA-COMP:9566"/>
        <dbReference type="ChEBI" id="CHEBI:15378"/>
        <dbReference type="ChEBI" id="CHEBI:16389"/>
        <dbReference type="ChEBI" id="CHEBI:17976"/>
        <dbReference type="ChEBI" id="CHEBI:57540"/>
        <dbReference type="ChEBI" id="CHEBI:57945"/>
    </reaction>
</comment>
<evidence type="ECO:0000256" key="10">
    <source>
        <dbReference type="ARBA" id="ARBA00047599"/>
    </source>
</evidence>
<name>A0A9P8PPG7_9ASCO</name>
<evidence type="ECO:0000256" key="8">
    <source>
        <dbReference type="ARBA" id="ARBA00023027"/>
    </source>
</evidence>
<evidence type="ECO:0000256" key="9">
    <source>
        <dbReference type="ARBA" id="ARBA00023128"/>
    </source>
</evidence>
<dbReference type="Pfam" id="PF07992">
    <property type="entry name" value="Pyr_redox_2"/>
    <property type="match status" value="1"/>
</dbReference>
<reference evidence="14" key="2">
    <citation type="submission" date="2021-01" db="EMBL/GenBank/DDBJ databases">
        <authorList>
            <person name="Schikora-Tamarit M.A."/>
        </authorList>
    </citation>
    <scope>NUCLEOTIDE SEQUENCE</scope>
    <source>
        <strain evidence="14">CBS6341</strain>
    </source>
</reference>
<organism evidence="14 15">
    <name type="scientific">Wickerhamomyces mucosus</name>
    <dbReference type="NCBI Taxonomy" id="1378264"/>
    <lineage>
        <taxon>Eukaryota</taxon>
        <taxon>Fungi</taxon>
        <taxon>Dikarya</taxon>
        <taxon>Ascomycota</taxon>
        <taxon>Saccharomycotina</taxon>
        <taxon>Saccharomycetes</taxon>
        <taxon>Phaffomycetales</taxon>
        <taxon>Wickerhamomycetaceae</taxon>
        <taxon>Wickerhamomyces</taxon>
    </lineage>
</organism>
<reference evidence="14" key="1">
    <citation type="journal article" date="2021" name="Open Biol.">
        <title>Shared evolutionary footprints suggest mitochondrial oxidative damage underlies multiple complex I losses in fungi.</title>
        <authorList>
            <person name="Schikora-Tamarit M.A."/>
            <person name="Marcet-Houben M."/>
            <person name="Nosek J."/>
            <person name="Gabaldon T."/>
        </authorList>
    </citation>
    <scope>NUCLEOTIDE SEQUENCE</scope>
    <source>
        <strain evidence="14">CBS6341</strain>
    </source>
</reference>
<dbReference type="Proteomes" id="UP000769528">
    <property type="component" value="Unassembled WGS sequence"/>
</dbReference>
<sequence>MFRIPQTLSKRVVQSQRVQFQQSFKRLQSTVPPTAASKPSFARRAGRFLWRATWISTALATSYVAWEIYREANPSQQQPQSPTLSNGAPKKNLVILGSGWGAVSVLKDVDTTQYNVVVVSPRNYFLFTPLLPSAPTGTVSLKSIIEPIRSIARRSAGEVIYYEAEATGIDTTKKTLTIKGTNAVTQDLNYDYLVVAVGAKPNTFGIPGVYENASFLKEIPDAEQVRNKLLNNIEKAANLAKDDPERKRLLNFVVVGGGPTGVEFAAELQDFVDQDLVKWYPGVAKDIKVSLVEALPNILNMFNKKLIKYAEDVFEETKIALKLQTMVKKVDDKIITAAIKNADGTTTIEEIPYGVLVWATGNGARDITVKLANQLDKNEQKFANRGLLIDEQYLKVLGDASDSIFAIGDCTLSKKFPPTAQVAHQEGEYLAKLLNNLAKIDSLKYELSNSEDPSTKGKVLSKIDKLSNFEPFVYNHQGALAYIGDERAIADLSWGNWTKLSLAGSWTFLFWKGAMLNMGLSFRSRCLVGLDWVKTSIFGRDSSNDN</sequence>
<dbReference type="InterPro" id="IPR023753">
    <property type="entry name" value="FAD/NAD-binding_dom"/>
</dbReference>
<dbReference type="GO" id="GO:0050136">
    <property type="term" value="F:NADH dehydrogenase (quinone) (non-electrogenic) activity"/>
    <property type="evidence" value="ECO:0007669"/>
    <property type="project" value="UniProtKB-EC"/>
</dbReference>
<keyword evidence="8" id="KW-0520">NAD</keyword>
<dbReference type="InterPro" id="IPR045024">
    <property type="entry name" value="NDH-2"/>
</dbReference>
<accession>A0A9P8PPG7</accession>
<evidence type="ECO:0000256" key="3">
    <source>
        <dbReference type="ARBA" id="ARBA00012637"/>
    </source>
</evidence>
<dbReference type="Gene3D" id="3.50.50.100">
    <property type="match status" value="1"/>
</dbReference>
<dbReference type="GO" id="GO:0005739">
    <property type="term" value="C:mitochondrion"/>
    <property type="evidence" value="ECO:0007669"/>
    <property type="project" value="UniProtKB-SubCell"/>
</dbReference>
<dbReference type="InterPro" id="IPR054585">
    <property type="entry name" value="NDH2-like_C"/>
</dbReference>
<dbReference type="GO" id="GO:0015980">
    <property type="term" value="P:energy derivation by oxidation of organic compounds"/>
    <property type="evidence" value="ECO:0007669"/>
    <property type="project" value="UniProtKB-ARBA"/>
</dbReference>
<evidence type="ECO:0000313" key="15">
    <source>
        <dbReference type="Proteomes" id="UP000769528"/>
    </source>
</evidence>
<dbReference type="PANTHER" id="PTHR43706:SF47">
    <property type="entry name" value="EXTERNAL NADH-UBIQUINONE OXIDOREDUCTASE 1, MITOCHONDRIAL-RELATED"/>
    <property type="match status" value="1"/>
</dbReference>
<dbReference type="FunFam" id="3.50.50.100:FF:000007">
    <property type="entry name" value="Rotenone-insensitive NADH-ubiquinone oxidoreductase, mitochondrial"/>
    <property type="match status" value="1"/>
</dbReference>
<evidence type="ECO:0000256" key="11">
    <source>
        <dbReference type="ARBA" id="ARBA00049010"/>
    </source>
</evidence>
<feature type="domain" description="FAD/NAD(P)-binding" evidence="12">
    <location>
        <begin position="92"/>
        <end position="427"/>
    </location>
</feature>
<evidence type="ECO:0000256" key="7">
    <source>
        <dbReference type="ARBA" id="ARBA00023002"/>
    </source>
</evidence>
<dbReference type="SUPFAM" id="SSF51905">
    <property type="entry name" value="FAD/NAD(P)-binding domain"/>
    <property type="match status" value="2"/>
</dbReference>
<comment type="caution">
    <text evidence="14">The sequence shown here is derived from an EMBL/GenBank/DDBJ whole genome shotgun (WGS) entry which is preliminary data.</text>
</comment>
<evidence type="ECO:0000256" key="5">
    <source>
        <dbReference type="ARBA" id="ARBA00022827"/>
    </source>
</evidence>
<gene>
    <name evidence="14" type="ORF">WICMUC_002442</name>
</gene>
<evidence type="ECO:0000259" key="12">
    <source>
        <dbReference type="Pfam" id="PF07992"/>
    </source>
</evidence>
<feature type="domain" description="External alternative NADH-ubiquinone oxidoreductase-like C-terminal" evidence="13">
    <location>
        <begin position="476"/>
        <end position="541"/>
    </location>
</feature>
<dbReference type="PRINTS" id="PR00368">
    <property type="entry name" value="FADPNR"/>
</dbReference>
<evidence type="ECO:0000256" key="6">
    <source>
        <dbReference type="ARBA" id="ARBA00022946"/>
    </source>
</evidence>
<dbReference type="Pfam" id="PF22366">
    <property type="entry name" value="NDH2_C"/>
    <property type="match status" value="1"/>
</dbReference>
<keyword evidence="9" id="KW-0496">Mitochondrion</keyword>
<comment type="catalytic activity">
    <reaction evidence="10">
        <text>a quinone + NADH + H(+) = a quinol + NAD(+)</text>
        <dbReference type="Rhea" id="RHEA:46160"/>
        <dbReference type="ChEBI" id="CHEBI:15378"/>
        <dbReference type="ChEBI" id="CHEBI:24646"/>
        <dbReference type="ChEBI" id="CHEBI:57540"/>
        <dbReference type="ChEBI" id="CHEBI:57945"/>
        <dbReference type="ChEBI" id="CHEBI:132124"/>
        <dbReference type="EC" id="1.6.5.9"/>
    </reaction>
</comment>
<comment type="subcellular location">
    <subcellularLocation>
        <location evidence="1">Mitochondrion</location>
    </subcellularLocation>
</comment>
<evidence type="ECO:0000256" key="2">
    <source>
        <dbReference type="ARBA" id="ARBA00005272"/>
    </source>
</evidence>
<evidence type="ECO:0000256" key="4">
    <source>
        <dbReference type="ARBA" id="ARBA00022630"/>
    </source>
</evidence>
<evidence type="ECO:0000256" key="1">
    <source>
        <dbReference type="ARBA" id="ARBA00004173"/>
    </source>
</evidence>
<proteinExistence type="inferred from homology"/>
<dbReference type="InterPro" id="IPR036188">
    <property type="entry name" value="FAD/NAD-bd_sf"/>
</dbReference>
<dbReference type="EMBL" id="JAEUBF010000694">
    <property type="protein sequence ID" value="KAH3675872.1"/>
    <property type="molecule type" value="Genomic_DNA"/>
</dbReference>
<evidence type="ECO:0000313" key="14">
    <source>
        <dbReference type="EMBL" id="KAH3675872.1"/>
    </source>
</evidence>